<gene>
    <name evidence="1" type="ORF">BpHYR1_011830</name>
</gene>
<evidence type="ECO:0000313" key="1">
    <source>
        <dbReference type="EMBL" id="RNA27752.1"/>
    </source>
</evidence>
<protein>
    <submittedName>
        <fullName evidence="1">Uncharacterized protein</fullName>
    </submittedName>
</protein>
<reference evidence="1 2" key="1">
    <citation type="journal article" date="2018" name="Sci. Rep.">
        <title>Genomic signatures of local adaptation to the degree of environmental predictability in rotifers.</title>
        <authorList>
            <person name="Franch-Gras L."/>
            <person name="Hahn C."/>
            <person name="Garcia-Roger E.M."/>
            <person name="Carmona M.J."/>
            <person name="Serra M."/>
            <person name="Gomez A."/>
        </authorList>
    </citation>
    <scope>NUCLEOTIDE SEQUENCE [LARGE SCALE GENOMIC DNA]</scope>
    <source>
        <strain evidence="1">HYR1</strain>
    </source>
</reference>
<sequence>MHDENLFSTYFKSQSNKNQIPIIASFHILEYIRLKIKALIILYPKIVIIILNNVPFNFYCLRIELNINYLSKK</sequence>
<name>A0A3M7RW90_BRAPC</name>
<comment type="caution">
    <text evidence="1">The sequence shown here is derived from an EMBL/GenBank/DDBJ whole genome shotgun (WGS) entry which is preliminary data.</text>
</comment>
<dbReference type="Proteomes" id="UP000276133">
    <property type="component" value="Unassembled WGS sequence"/>
</dbReference>
<dbReference type="EMBL" id="REGN01002500">
    <property type="protein sequence ID" value="RNA27752.1"/>
    <property type="molecule type" value="Genomic_DNA"/>
</dbReference>
<evidence type="ECO:0000313" key="2">
    <source>
        <dbReference type="Proteomes" id="UP000276133"/>
    </source>
</evidence>
<dbReference type="AlphaFoldDB" id="A0A3M7RW90"/>
<proteinExistence type="predicted"/>
<organism evidence="1 2">
    <name type="scientific">Brachionus plicatilis</name>
    <name type="common">Marine rotifer</name>
    <name type="synonym">Brachionus muelleri</name>
    <dbReference type="NCBI Taxonomy" id="10195"/>
    <lineage>
        <taxon>Eukaryota</taxon>
        <taxon>Metazoa</taxon>
        <taxon>Spiralia</taxon>
        <taxon>Gnathifera</taxon>
        <taxon>Rotifera</taxon>
        <taxon>Eurotatoria</taxon>
        <taxon>Monogononta</taxon>
        <taxon>Pseudotrocha</taxon>
        <taxon>Ploima</taxon>
        <taxon>Brachionidae</taxon>
        <taxon>Brachionus</taxon>
    </lineage>
</organism>
<keyword evidence="2" id="KW-1185">Reference proteome</keyword>
<accession>A0A3M7RW90</accession>